<dbReference type="EMBL" id="GBRH01252406">
    <property type="protein sequence ID" value="JAD45489.1"/>
    <property type="molecule type" value="Transcribed_RNA"/>
</dbReference>
<reference evidence="1" key="1">
    <citation type="submission" date="2014-09" db="EMBL/GenBank/DDBJ databases">
        <authorList>
            <person name="Magalhaes I.L.F."/>
            <person name="Oliveira U."/>
            <person name="Santos F.R."/>
            <person name="Vidigal T.H.D.A."/>
            <person name="Brescovit A.D."/>
            <person name="Santos A.J."/>
        </authorList>
    </citation>
    <scope>NUCLEOTIDE SEQUENCE</scope>
    <source>
        <tissue evidence="1">Shoot tissue taken approximately 20 cm above the soil surface</tissue>
    </source>
</reference>
<evidence type="ECO:0000313" key="1">
    <source>
        <dbReference type="EMBL" id="JAD45489.1"/>
    </source>
</evidence>
<reference evidence="1" key="2">
    <citation type="journal article" date="2015" name="Data Brief">
        <title>Shoot transcriptome of the giant reed, Arundo donax.</title>
        <authorList>
            <person name="Barrero R.A."/>
            <person name="Guerrero F.D."/>
            <person name="Moolhuijzen P."/>
            <person name="Goolsby J.A."/>
            <person name="Tidwell J."/>
            <person name="Bellgard S.E."/>
            <person name="Bellgard M.I."/>
        </authorList>
    </citation>
    <scope>NUCLEOTIDE SEQUENCE</scope>
    <source>
        <tissue evidence="1">Shoot tissue taken approximately 20 cm above the soil surface</tissue>
    </source>
</reference>
<sequence>MEYFVLETFCIVVPTNTIHMVNYLWCAPATQELPHDGKNQTNTTKAWNYSQGCSNFSRRSFPAAEHENTHPIELLCTKQNTKSQIVIQPKAGGGMP</sequence>
<organism evidence="1">
    <name type="scientific">Arundo donax</name>
    <name type="common">Giant reed</name>
    <name type="synonym">Donax arundinaceus</name>
    <dbReference type="NCBI Taxonomy" id="35708"/>
    <lineage>
        <taxon>Eukaryota</taxon>
        <taxon>Viridiplantae</taxon>
        <taxon>Streptophyta</taxon>
        <taxon>Embryophyta</taxon>
        <taxon>Tracheophyta</taxon>
        <taxon>Spermatophyta</taxon>
        <taxon>Magnoliopsida</taxon>
        <taxon>Liliopsida</taxon>
        <taxon>Poales</taxon>
        <taxon>Poaceae</taxon>
        <taxon>PACMAD clade</taxon>
        <taxon>Arundinoideae</taxon>
        <taxon>Arundineae</taxon>
        <taxon>Arundo</taxon>
    </lineage>
</organism>
<dbReference type="AlphaFoldDB" id="A0A0A9A1H5"/>
<name>A0A0A9A1H5_ARUDO</name>
<accession>A0A0A9A1H5</accession>
<proteinExistence type="predicted"/>
<protein>
    <submittedName>
        <fullName evidence="1">Uncharacterized protein</fullName>
    </submittedName>
</protein>